<sequence length="73" mass="8430">MNIQDDNMVNVKVVSKKACKIREKKLSVDRENPVDSAKKYENGIKMKHKFEKMNIQCHSCLISLSFSHLNSGY</sequence>
<evidence type="ECO:0000313" key="2">
    <source>
        <dbReference type="Proteomes" id="UP000887458"/>
    </source>
</evidence>
<dbReference type="Proteomes" id="UP000887458">
    <property type="component" value="Unassembled WGS sequence"/>
</dbReference>
<name>A0ABQ8JAE2_DERPT</name>
<comment type="caution">
    <text evidence="1">The sequence shown here is derived from an EMBL/GenBank/DDBJ whole genome shotgun (WGS) entry which is preliminary data.</text>
</comment>
<evidence type="ECO:0000313" key="1">
    <source>
        <dbReference type="EMBL" id="KAH9419556.1"/>
    </source>
</evidence>
<protein>
    <submittedName>
        <fullName evidence="1">Uncharacterized protein</fullName>
    </submittedName>
</protein>
<dbReference type="EMBL" id="NJHN03000058">
    <property type="protein sequence ID" value="KAH9419556.1"/>
    <property type="molecule type" value="Genomic_DNA"/>
</dbReference>
<organism evidence="1 2">
    <name type="scientific">Dermatophagoides pteronyssinus</name>
    <name type="common">European house dust mite</name>
    <dbReference type="NCBI Taxonomy" id="6956"/>
    <lineage>
        <taxon>Eukaryota</taxon>
        <taxon>Metazoa</taxon>
        <taxon>Ecdysozoa</taxon>
        <taxon>Arthropoda</taxon>
        <taxon>Chelicerata</taxon>
        <taxon>Arachnida</taxon>
        <taxon>Acari</taxon>
        <taxon>Acariformes</taxon>
        <taxon>Sarcoptiformes</taxon>
        <taxon>Astigmata</taxon>
        <taxon>Psoroptidia</taxon>
        <taxon>Analgoidea</taxon>
        <taxon>Pyroglyphidae</taxon>
        <taxon>Dermatophagoidinae</taxon>
        <taxon>Dermatophagoides</taxon>
    </lineage>
</organism>
<accession>A0ABQ8JAE2</accession>
<reference evidence="1 2" key="2">
    <citation type="journal article" date="2022" name="Mol. Biol. Evol.">
        <title>Comparative Genomics Reveals Insights into the Divergent Evolution of Astigmatic Mites and Household Pest Adaptations.</title>
        <authorList>
            <person name="Xiong Q."/>
            <person name="Wan A.T."/>
            <person name="Liu X."/>
            <person name="Fung C.S."/>
            <person name="Xiao X."/>
            <person name="Malainual N."/>
            <person name="Hou J."/>
            <person name="Wang L."/>
            <person name="Wang M."/>
            <person name="Yang K.Y."/>
            <person name="Cui Y."/>
            <person name="Leung E.L."/>
            <person name="Nong W."/>
            <person name="Shin S.K."/>
            <person name="Au S.W."/>
            <person name="Jeong K.Y."/>
            <person name="Chew F.T."/>
            <person name="Hui J.H."/>
            <person name="Leung T.F."/>
            <person name="Tungtrongchitr A."/>
            <person name="Zhong N."/>
            <person name="Liu Z."/>
            <person name="Tsui S.K."/>
        </authorList>
    </citation>
    <scope>NUCLEOTIDE SEQUENCE [LARGE SCALE GENOMIC DNA]</scope>
    <source>
        <strain evidence="1">Derp</strain>
    </source>
</reference>
<reference evidence="1 2" key="1">
    <citation type="journal article" date="2018" name="J. Allergy Clin. Immunol.">
        <title>High-quality assembly of Dermatophagoides pteronyssinus genome and transcriptome reveals a wide range of novel allergens.</title>
        <authorList>
            <person name="Liu X.Y."/>
            <person name="Yang K.Y."/>
            <person name="Wang M.Q."/>
            <person name="Kwok J.S."/>
            <person name="Zeng X."/>
            <person name="Yang Z."/>
            <person name="Xiao X.J."/>
            <person name="Lau C.P."/>
            <person name="Li Y."/>
            <person name="Huang Z.M."/>
            <person name="Ba J.G."/>
            <person name="Yim A.K."/>
            <person name="Ouyang C.Y."/>
            <person name="Ngai S.M."/>
            <person name="Chan T.F."/>
            <person name="Leung E.L."/>
            <person name="Liu L."/>
            <person name="Liu Z.G."/>
            <person name="Tsui S.K."/>
        </authorList>
    </citation>
    <scope>NUCLEOTIDE SEQUENCE [LARGE SCALE GENOMIC DNA]</scope>
    <source>
        <strain evidence="1">Derp</strain>
    </source>
</reference>
<proteinExistence type="predicted"/>
<keyword evidence="2" id="KW-1185">Reference proteome</keyword>
<gene>
    <name evidence="1" type="ORF">DERP_009613</name>
</gene>